<proteinExistence type="predicted"/>
<name>A0ABS8D946_9NEIS</name>
<evidence type="ECO:0000256" key="1">
    <source>
        <dbReference type="ARBA" id="ARBA00012528"/>
    </source>
</evidence>
<comment type="caution">
    <text evidence="4">The sequence shown here is derived from an EMBL/GenBank/DDBJ whole genome shotgun (WGS) entry which is preliminary data.</text>
</comment>
<reference evidence="4" key="1">
    <citation type="submission" date="2021-10" db="EMBL/GenBank/DDBJ databases">
        <title>The complete genome sequence of Leeia sp. TBRC 13508.</title>
        <authorList>
            <person name="Charoenyingcharoen P."/>
            <person name="Yukphan P."/>
        </authorList>
    </citation>
    <scope>NUCLEOTIDE SEQUENCE</scope>
    <source>
        <strain evidence="4">TBRC 13508</strain>
    </source>
</reference>
<dbReference type="SUPFAM" id="SSF55073">
    <property type="entry name" value="Nucleotide cyclase"/>
    <property type="match status" value="1"/>
</dbReference>
<dbReference type="NCBIfam" id="TIGR00254">
    <property type="entry name" value="GGDEF"/>
    <property type="match status" value="1"/>
</dbReference>
<dbReference type="SMART" id="SM00267">
    <property type="entry name" value="GGDEF"/>
    <property type="match status" value="1"/>
</dbReference>
<dbReference type="RefSeq" id="WP_227181508.1">
    <property type="nucleotide sequence ID" value="NZ_JAJBZT010000008.1"/>
</dbReference>
<accession>A0ABS8D946</accession>
<keyword evidence="5" id="KW-1185">Reference proteome</keyword>
<dbReference type="EMBL" id="JAJBZT010000008">
    <property type="protein sequence ID" value="MCB6184699.1"/>
    <property type="molecule type" value="Genomic_DNA"/>
</dbReference>
<evidence type="ECO:0000259" key="3">
    <source>
        <dbReference type="PROSITE" id="PS50887"/>
    </source>
</evidence>
<dbReference type="CDD" id="cd01949">
    <property type="entry name" value="GGDEF"/>
    <property type="match status" value="1"/>
</dbReference>
<feature type="domain" description="GGDEF" evidence="3">
    <location>
        <begin position="188"/>
        <end position="317"/>
    </location>
</feature>
<gene>
    <name evidence="4" type="ORF">LIN78_14215</name>
</gene>
<dbReference type="InterPro" id="IPR029787">
    <property type="entry name" value="Nucleotide_cyclase"/>
</dbReference>
<protein>
    <recommendedName>
        <fullName evidence="1">diguanylate cyclase</fullName>
        <ecNumber evidence="1">2.7.7.65</ecNumber>
    </recommendedName>
</protein>
<dbReference type="Proteomes" id="UP001165395">
    <property type="component" value="Unassembled WGS sequence"/>
</dbReference>
<evidence type="ECO:0000256" key="2">
    <source>
        <dbReference type="ARBA" id="ARBA00034247"/>
    </source>
</evidence>
<comment type="catalytic activity">
    <reaction evidence="2">
        <text>2 GTP = 3',3'-c-di-GMP + 2 diphosphate</text>
        <dbReference type="Rhea" id="RHEA:24898"/>
        <dbReference type="ChEBI" id="CHEBI:33019"/>
        <dbReference type="ChEBI" id="CHEBI:37565"/>
        <dbReference type="ChEBI" id="CHEBI:58805"/>
        <dbReference type="EC" id="2.7.7.65"/>
    </reaction>
</comment>
<dbReference type="InterPro" id="IPR043128">
    <property type="entry name" value="Rev_trsase/Diguanyl_cyclase"/>
</dbReference>
<sequence length="337" mass="38202">MKAPQILDHLIGITGIRDLELLEISLLNTLQELIAPFCLSIDKLDKKSNAVYRLRIAENGAVLEQDELQNESPTGQAIQSLELGNLHTISHIHDGKSITVFKLVESAYERGYLVIKTLKPLTAPDHHFLSGVLGIYKNFCSLLQHAQTDELTGLNNRKTFDEYMSKLQRLTILEPERLQNDQRRPANKRIWLAIADIDHFKSVNDRFGHLYGDEVLVLFAQVLKNKFRTEDMIFRFGGEEFIVILRCPDLASCELALNRFKNEVAQKAFPQVGQVTVSIGAVELDPNTFSATQLDYADKALYHSKQNGRDCVTFFESMLANGIAYKNEFKEGEISLF</sequence>
<dbReference type="Gene3D" id="3.30.70.270">
    <property type="match status" value="1"/>
</dbReference>
<evidence type="ECO:0000313" key="5">
    <source>
        <dbReference type="Proteomes" id="UP001165395"/>
    </source>
</evidence>
<dbReference type="PANTHER" id="PTHR45138">
    <property type="entry name" value="REGULATORY COMPONENTS OF SENSORY TRANSDUCTION SYSTEM"/>
    <property type="match status" value="1"/>
</dbReference>
<dbReference type="PANTHER" id="PTHR45138:SF9">
    <property type="entry name" value="DIGUANYLATE CYCLASE DGCM-RELATED"/>
    <property type="match status" value="1"/>
</dbReference>
<dbReference type="InterPro" id="IPR000160">
    <property type="entry name" value="GGDEF_dom"/>
</dbReference>
<dbReference type="Pfam" id="PF00990">
    <property type="entry name" value="GGDEF"/>
    <property type="match status" value="1"/>
</dbReference>
<organism evidence="4 5">
    <name type="scientific">Leeia speluncae</name>
    <dbReference type="NCBI Taxonomy" id="2884804"/>
    <lineage>
        <taxon>Bacteria</taxon>
        <taxon>Pseudomonadati</taxon>
        <taxon>Pseudomonadota</taxon>
        <taxon>Betaproteobacteria</taxon>
        <taxon>Neisseriales</taxon>
        <taxon>Leeiaceae</taxon>
        <taxon>Leeia</taxon>
    </lineage>
</organism>
<dbReference type="InterPro" id="IPR050469">
    <property type="entry name" value="Diguanylate_Cyclase"/>
</dbReference>
<dbReference type="EC" id="2.7.7.65" evidence="1"/>
<dbReference type="PROSITE" id="PS50887">
    <property type="entry name" value="GGDEF"/>
    <property type="match status" value="1"/>
</dbReference>
<evidence type="ECO:0000313" key="4">
    <source>
        <dbReference type="EMBL" id="MCB6184699.1"/>
    </source>
</evidence>